<evidence type="ECO:0000313" key="1">
    <source>
        <dbReference type="EMBL" id="MBA2873760.1"/>
    </source>
</evidence>
<dbReference type="AlphaFoldDB" id="A0A7W0BXM8"/>
<accession>A0A7W0BXM8</accession>
<keyword evidence="2" id="KW-1185">Reference proteome</keyword>
<dbReference type="EMBL" id="JACDUT010000001">
    <property type="protein sequence ID" value="MBA2873760.1"/>
    <property type="molecule type" value="Genomic_DNA"/>
</dbReference>
<name>A0A7W0BXM8_9BACL</name>
<gene>
    <name evidence="1" type="ORF">HNR31_000512</name>
</gene>
<evidence type="ECO:0000313" key="2">
    <source>
        <dbReference type="Proteomes" id="UP000523087"/>
    </source>
</evidence>
<organism evidence="1 2">
    <name type="scientific">Thermaerobacillus caldiproteolyticus</name>
    <dbReference type="NCBI Taxonomy" id="247480"/>
    <lineage>
        <taxon>Bacteria</taxon>
        <taxon>Bacillati</taxon>
        <taxon>Bacillota</taxon>
        <taxon>Bacilli</taxon>
        <taxon>Bacillales</taxon>
        <taxon>Anoxybacillaceae</taxon>
        <taxon>Thermaerobacillus</taxon>
    </lineage>
</organism>
<protein>
    <submittedName>
        <fullName evidence="1">Uncharacterized protein</fullName>
    </submittedName>
</protein>
<proteinExistence type="predicted"/>
<comment type="caution">
    <text evidence="1">The sequence shown here is derived from an EMBL/GenBank/DDBJ whole genome shotgun (WGS) entry which is preliminary data.</text>
</comment>
<sequence length="33" mass="3559">MGLSLLGNDETNDAEALWSKKVKSKLLKIAVGE</sequence>
<dbReference type="Proteomes" id="UP000523087">
    <property type="component" value="Unassembled WGS sequence"/>
</dbReference>
<reference evidence="1 2" key="1">
    <citation type="submission" date="2020-07" db="EMBL/GenBank/DDBJ databases">
        <title>Genomic Encyclopedia of Type Strains, Phase IV (KMG-IV): sequencing the most valuable type-strain genomes for metagenomic binning, comparative biology and taxonomic classification.</title>
        <authorList>
            <person name="Goeker M."/>
        </authorList>
    </citation>
    <scope>NUCLEOTIDE SEQUENCE [LARGE SCALE GENOMIC DNA]</scope>
    <source>
        <strain evidence="1 2">DSM 15730</strain>
    </source>
</reference>